<sequence length="37" mass="4045">MATLAYSLLALLLLAWNEPPVLAPKKPLAPTLLCWLV</sequence>
<organism evidence="1 2">
    <name type="scientific">Hydrogenophaga laconesensis</name>
    <dbReference type="NCBI Taxonomy" id="1805971"/>
    <lineage>
        <taxon>Bacteria</taxon>
        <taxon>Pseudomonadati</taxon>
        <taxon>Pseudomonadota</taxon>
        <taxon>Betaproteobacteria</taxon>
        <taxon>Burkholderiales</taxon>
        <taxon>Comamonadaceae</taxon>
        <taxon>Hydrogenophaga</taxon>
    </lineage>
</organism>
<gene>
    <name evidence="1" type="ORF">J2X09_000516</name>
</gene>
<proteinExistence type="predicted"/>
<keyword evidence="2" id="KW-1185">Reference proteome</keyword>
<evidence type="ECO:0000313" key="1">
    <source>
        <dbReference type="EMBL" id="MDR7092793.1"/>
    </source>
</evidence>
<comment type="caution">
    <text evidence="1">The sequence shown here is derived from an EMBL/GenBank/DDBJ whole genome shotgun (WGS) entry which is preliminary data.</text>
</comment>
<dbReference type="EMBL" id="JAVDWE010000001">
    <property type="protein sequence ID" value="MDR7092793.1"/>
    <property type="molecule type" value="Genomic_DNA"/>
</dbReference>
<accession>A0ABU1V5R0</accession>
<evidence type="ECO:0000313" key="2">
    <source>
        <dbReference type="Proteomes" id="UP001265550"/>
    </source>
</evidence>
<dbReference type="Proteomes" id="UP001265550">
    <property type="component" value="Unassembled WGS sequence"/>
</dbReference>
<protein>
    <submittedName>
        <fullName evidence="1">Uncharacterized protein</fullName>
    </submittedName>
</protein>
<reference evidence="1 2" key="1">
    <citation type="submission" date="2023-07" db="EMBL/GenBank/DDBJ databases">
        <title>Sorghum-associated microbial communities from plants grown in Nebraska, USA.</title>
        <authorList>
            <person name="Schachtman D."/>
        </authorList>
    </citation>
    <scope>NUCLEOTIDE SEQUENCE [LARGE SCALE GENOMIC DNA]</scope>
    <source>
        <strain evidence="1 2">BE240</strain>
    </source>
</reference>
<name>A0ABU1V5R0_9BURK</name>